<dbReference type="PhylomeDB" id="S8B667"/>
<proteinExistence type="predicted"/>
<evidence type="ECO:0000313" key="2">
    <source>
        <dbReference type="EMBL" id="EPS30142.1"/>
    </source>
</evidence>
<evidence type="ECO:0000256" key="1">
    <source>
        <dbReference type="SAM" id="MobiDB-lite"/>
    </source>
</evidence>
<dbReference type="Proteomes" id="UP000019376">
    <property type="component" value="Unassembled WGS sequence"/>
</dbReference>
<feature type="region of interest" description="Disordered" evidence="1">
    <location>
        <begin position="212"/>
        <end position="245"/>
    </location>
</feature>
<dbReference type="AlphaFoldDB" id="S8B667"/>
<protein>
    <submittedName>
        <fullName evidence="2">Uncharacterized protein</fullName>
    </submittedName>
</protein>
<accession>S8B667</accession>
<dbReference type="HOGENOM" id="CLU_1116059_0_0_1"/>
<sequence>MPVLAVVQRAFPLGLSWKRRPSPDKGKAKDITLHTTVERFLPSLDDDILHLGMKRTKLAAPFSLQCDDAHGMHVAVKPGPDPSQLPRCPVLTSDNSSSESLAEDSEVEWTTHLPVSSSGGSSTGTRLARVVHWASIVPSRSGWSKEQERRLLMAQKQLAICQKAWSSEQELWLDHVHILSTEKAAHECFMLMRTRQQEDERVQFRRAWRRRRSTESLFSSGEESKTDKEKNPGAFLNLRRLQRRG</sequence>
<feature type="region of interest" description="Disordered" evidence="1">
    <location>
        <begin position="91"/>
        <end position="123"/>
    </location>
</feature>
<reference evidence="2 3" key="1">
    <citation type="journal article" date="2013" name="PLoS ONE">
        <title>Genomic and secretomic analyses reveal unique features of the lignocellulolytic enzyme system of Penicillium decumbens.</title>
        <authorList>
            <person name="Liu G."/>
            <person name="Zhang L."/>
            <person name="Wei X."/>
            <person name="Zou G."/>
            <person name="Qin Y."/>
            <person name="Ma L."/>
            <person name="Li J."/>
            <person name="Zheng H."/>
            <person name="Wang S."/>
            <person name="Wang C."/>
            <person name="Xun L."/>
            <person name="Zhao G.-P."/>
            <person name="Zhou Z."/>
            <person name="Qu Y."/>
        </authorList>
    </citation>
    <scope>NUCLEOTIDE SEQUENCE [LARGE SCALE GENOMIC DNA]</scope>
    <source>
        <strain evidence="3">114-2 / CGMCC 5302</strain>
    </source>
</reference>
<evidence type="ECO:0000313" key="3">
    <source>
        <dbReference type="Proteomes" id="UP000019376"/>
    </source>
</evidence>
<organism evidence="2 3">
    <name type="scientific">Penicillium oxalicum (strain 114-2 / CGMCC 5302)</name>
    <name type="common">Penicillium decumbens</name>
    <dbReference type="NCBI Taxonomy" id="933388"/>
    <lineage>
        <taxon>Eukaryota</taxon>
        <taxon>Fungi</taxon>
        <taxon>Dikarya</taxon>
        <taxon>Ascomycota</taxon>
        <taxon>Pezizomycotina</taxon>
        <taxon>Eurotiomycetes</taxon>
        <taxon>Eurotiomycetidae</taxon>
        <taxon>Eurotiales</taxon>
        <taxon>Aspergillaceae</taxon>
        <taxon>Penicillium</taxon>
    </lineage>
</organism>
<feature type="compositionally biased region" description="Basic and acidic residues" evidence="1">
    <location>
        <begin position="222"/>
        <end position="231"/>
    </location>
</feature>
<dbReference type="EMBL" id="KB644412">
    <property type="protein sequence ID" value="EPS30142.1"/>
    <property type="molecule type" value="Genomic_DNA"/>
</dbReference>
<keyword evidence="3" id="KW-1185">Reference proteome</keyword>
<gene>
    <name evidence="2" type="ORF">PDE_05092</name>
</gene>
<dbReference type="OrthoDB" id="4362041at2759"/>
<dbReference type="eggNOG" id="ENOG502RP3R">
    <property type="taxonomic scope" value="Eukaryota"/>
</dbReference>
<name>S8B667_PENO1</name>